<gene>
    <name evidence="6" type="ORF">JYB65_06200</name>
</gene>
<evidence type="ECO:0000313" key="7">
    <source>
        <dbReference type="Proteomes" id="UP000664545"/>
    </source>
</evidence>
<reference evidence="6" key="1">
    <citation type="submission" date="2021-02" db="EMBL/GenBank/DDBJ databases">
        <title>Abyssanaerobacter marinus gen.nov., sp., nov, anaerobic bacterium isolated from the Onnuri vent field of Indian Ocean and suggestion of Mogibacteriaceae fam. nov., and proposal of reclassification of ambiguous this family's genus member.</title>
        <authorList>
            <person name="Kim Y.J."/>
            <person name="Yang J.-A."/>
        </authorList>
    </citation>
    <scope>NUCLEOTIDE SEQUENCE</scope>
    <source>
        <strain evidence="6">DSM 2634</strain>
    </source>
</reference>
<keyword evidence="7" id="KW-1185">Reference proteome</keyword>
<keyword evidence="1" id="KW-0678">Repressor</keyword>
<dbReference type="InterPro" id="IPR001761">
    <property type="entry name" value="Peripla_BP/Lac1_sug-bd_dom"/>
</dbReference>
<dbReference type="Gene3D" id="1.10.260.40">
    <property type="entry name" value="lambda repressor-like DNA-binding domains"/>
    <property type="match status" value="1"/>
</dbReference>
<dbReference type="Proteomes" id="UP000664545">
    <property type="component" value="Unassembled WGS sequence"/>
</dbReference>
<dbReference type="Gene3D" id="3.40.50.2300">
    <property type="match status" value="2"/>
</dbReference>
<dbReference type="CDD" id="cd01392">
    <property type="entry name" value="HTH_LacI"/>
    <property type="match status" value="1"/>
</dbReference>
<dbReference type="CDD" id="cd06267">
    <property type="entry name" value="PBP1_LacI_sugar_binding-like"/>
    <property type="match status" value="1"/>
</dbReference>
<dbReference type="PANTHER" id="PTHR30146">
    <property type="entry name" value="LACI-RELATED TRANSCRIPTIONAL REPRESSOR"/>
    <property type="match status" value="1"/>
</dbReference>
<dbReference type="PROSITE" id="PS00356">
    <property type="entry name" value="HTH_LACI_1"/>
    <property type="match status" value="1"/>
</dbReference>
<comment type="caution">
    <text evidence="6">The sequence shown here is derived from an EMBL/GenBank/DDBJ whole genome shotgun (WGS) entry which is preliminary data.</text>
</comment>
<feature type="domain" description="HTH lacI-type" evidence="5">
    <location>
        <begin position="5"/>
        <end position="60"/>
    </location>
</feature>
<dbReference type="PROSITE" id="PS50932">
    <property type="entry name" value="HTH_LACI_2"/>
    <property type="match status" value="1"/>
</dbReference>
<dbReference type="PANTHER" id="PTHR30146:SF148">
    <property type="entry name" value="HTH-TYPE TRANSCRIPTIONAL REPRESSOR PURR-RELATED"/>
    <property type="match status" value="1"/>
</dbReference>
<keyword evidence="3 6" id="KW-0238">DNA-binding</keyword>
<protein>
    <submittedName>
        <fullName evidence="6">LacI family DNA-binding transcriptional regulator</fullName>
    </submittedName>
</protein>
<dbReference type="InterPro" id="IPR028082">
    <property type="entry name" value="Peripla_BP_I"/>
</dbReference>
<proteinExistence type="predicted"/>
<keyword evidence="4" id="KW-0804">Transcription</keyword>
<dbReference type="Pfam" id="PF00356">
    <property type="entry name" value="LacI"/>
    <property type="match status" value="1"/>
</dbReference>
<sequence>MIKSVTIKEIAKEAEVSTATVSMILNNKDKNISEATRNKVLKIAKRRNYIPNTMARSLVTKQTRTIGLILPDIVNPFFPEIARGAEDRASLSRYSVIYCNTDDNLKREEAYVDILTEKMVDGIIFTHSADPEGSAEGFNRCRVPIVLIDRDYDIPNVIGKILVDNTTASYMGVNYLLDNGYKKIAYIAGPVHTQTARDRLDGYKKALADRQIECKEEYIKVGEYKSQWGTEAIKQFLDERISFDAVFCGNDLIAIGAIKALKEAGYKVPKDVGVMGFDDIYMASMVEPALTTIKQPNYEMGYRAAELLIHAIENKNSDEEDQALKVETIILNTELTVRKST</sequence>
<evidence type="ECO:0000313" key="6">
    <source>
        <dbReference type="EMBL" id="MBN7772952.1"/>
    </source>
</evidence>
<evidence type="ECO:0000256" key="2">
    <source>
        <dbReference type="ARBA" id="ARBA00023015"/>
    </source>
</evidence>
<dbReference type="SMART" id="SM00354">
    <property type="entry name" value="HTH_LACI"/>
    <property type="match status" value="1"/>
</dbReference>
<accession>A0A939D832</accession>
<dbReference type="GO" id="GO:0000976">
    <property type="term" value="F:transcription cis-regulatory region binding"/>
    <property type="evidence" value="ECO:0007669"/>
    <property type="project" value="TreeGrafter"/>
</dbReference>
<name>A0A939D832_CLOAM</name>
<dbReference type="GO" id="GO:0003700">
    <property type="term" value="F:DNA-binding transcription factor activity"/>
    <property type="evidence" value="ECO:0007669"/>
    <property type="project" value="TreeGrafter"/>
</dbReference>
<evidence type="ECO:0000256" key="4">
    <source>
        <dbReference type="ARBA" id="ARBA00023163"/>
    </source>
</evidence>
<keyword evidence="2" id="KW-0805">Transcription regulation</keyword>
<dbReference type="Pfam" id="PF00532">
    <property type="entry name" value="Peripla_BP_1"/>
    <property type="match status" value="1"/>
</dbReference>
<dbReference type="InterPro" id="IPR010982">
    <property type="entry name" value="Lambda_DNA-bd_dom_sf"/>
</dbReference>
<evidence type="ECO:0000256" key="1">
    <source>
        <dbReference type="ARBA" id="ARBA00022491"/>
    </source>
</evidence>
<dbReference type="AlphaFoldDB" id="A0A939D832"/>
<dbReference type="SUPFAM" id="SSF53822">
    <property type="entry name" value="Periplasmic binding protein-like I"/>
    <property type="match status" value="1"/>
</dbReference>
<dbReference type="EMBL" id="JAFJZZ010000001">
    <property type="protein sequence ID" value="MBN7772952.1"/>
    <property type="molecule type" value="Genomic_DNA"/>
</dbReference>
<dbReference type="InterPro" id="IPR000843">
    <property type="entry name" value="HTH_LacI"/>
</dbReference>
<dbReference type="RefSeq" id="WP_206581716.1">
    <property type="nucleotide sequence ID" value="NZ_JAFJZZ010000001.1"/>
</dbReference>
<evidence type="ECO:0000259" key="5">
    <source>
        <dbReference type="PROSITE" id="PS50932"/>
    </source>
</evidence>
<organism evidence="6 7">
    <name type="scientific">Clostridium aminobutyricum</name>
    <dbReference type="NCBI Taxonomy" id="33953"/>
    <lineage>
        <taxon>Bacteria</taxon>
        <taxon>Bacillati</taxon>
        <taxon>Bacillota</taxon>
        <taxon>Clostridia</taxon>
        <taxon>Eubacteriales</taxon>
        <taxon>Clostridiaceae</taxon>
        <taxon>Clostridium</taxon>
    </lineage>
</organism>
<evidence type="ECO:0000256" key="3">
    <source>
        <dbReference type="ARBA" id="ARBA00023125"/>
    </source>
</evidence>
<dbReference type="SUPFAM" id="SSF47413">
    <property type="entry name" value="lambda repressor-like DNA-binding domains"/>
    <property type="match status" value="1"/>
</dbReference>